<keyword evidence="4" id="KW-0804">Transcription</keyword>
<dbReference type="Gene3D" id="1.10.1740.10">
    <property type="match status" value="1"/>
</dbReference>
<feature type="region of interest" description="Disordered" evidence="5">
    <location>
        <begin position="332"/>
        <end position="351"/>
    </location>
</feature>
<evidence type="ECO:0000256" key="3">
    <source>
        <dbReference type="ARBA" id="ARBA00023125"/>
    </source>
</evidence>
<protein>
    <recommendedName>
        <fullName evidence="8">Sigma-70 family RNA polymerase sigma factor</fullName>
    </recommendedName>
</protein>
<proteinExistence type="predicted"/>
<accession>A0ABV9GDU6</accession>
<dbReference type="SUPFAM" id="SSF69322">
    <property type="entry name" value="Tricorn protease domain 2"/>
    <property type="match status" value="1"/>
</dbReference>
<evidence type="ECO:0000256" key="4">
    <source>
        <dbReference type="ARBA" id="ARBA00023163"/>
    </source>
</evidence>
<evidence type="ECO:0000256" key="5">
    <source>
        <dbReference type="SAM" id="MobiDB-lite"/>
    </source>
</evidence>
<dbReference type="PANTHER" id="PTHR43133">
    <property type="entry name" value="RNA POLYMERASE ECF-TYPE SIGMA FACTO"/>
    <property type="match status" value="1"/>
</dbReference>
<evidence type="ECO:0008006" key="8">
    <source>
        <dbReference type="Google" id="ProtNLM"/>
    </source>
</evidence>
<dbReference type="EMBL" id="JBHSFE010000022">
    <property type="protein sequence ID" value="MFC4611320.1"/>
    <property type="molecule type" value="Genomic_DNA"/>
</dbReference>
<evidence type="ECO:0000256" key="1">
    <source>
        <dbReference type="ARBA" id="ARBA00023015"/>
    </source>
</evidence>
<keyword evidence="2" id="KW-0731">Sigma factor</keyword>
<reference evidence="7" key="1">
    <citation type="journal article" date="2019" name="Int. J. Syst. Evol. Microbiol.">
        <title>The Global Catalogue of Microorganisms (GCM) 10K type strain sequencing project: providing services to taxonomists for standard genome sequencing and annotation.</title>
        <authorList>
            <consortium name="The Broad Institute Genomics Platform"/>
            <consortium name="The Broad Institute Genome Sequencing Center for Infectious Disease"/>
            <person name="Wu L."/>
            <person name="Ma J."/>
        </authorList>
    </citation>
    <scope>NUCLEOTIDE SEQUENCE [LARGE SCALE GENOMIC DNA]</scope>
    <source>
        <strain evidence="7">CGMCC 4.7139</strain>
    </source>
</reference>
<gene>
    <name evidence="6" type="ORF">ACFO9E_26515</name>
</gene>
<evidence type="ECO:0000256" key="2">
    <source>
        <dbReference type="ARBA" id="ARBA00023082"/>
    </source>
</evidence>
<dbReference type="RefSeq" id="WP_381200293.1">
    <property type="nucleotide sequence ID" value="NZ_JBHSFE010000022.1"/>
</dbReference>
<comment type="caution">
    <text evidence="6">The sequence shown here is derived from an EMBL/GenBank/DDBJ whole genome shotgun (WGS) entry which is preliminary data.</text>
</comment>
<dbReference type="PANTHER" id="PTHR43133:SF8">
    <property type="entry name" value="RNA POLYMERASE SIGMA FACTOR HI_1459-RELATED"/>
    <property type="match status" value="1"/>
</dbReference>
<name>A0ABV9GDU6_9ACTN</name>
<sequence length="852" mass="90122">MDGIGQPDCKRLSDRELVDRALHATAPDRRRQAMEAIADRYLREVSVETARRMGDAEAAADVTQEAFAAAFAKLMDGEGPSNPDRLGGWLINFSRNRERNHYKRQGVVRERTVRPDVEGSGKDPFGDGVPRVGTARDDPARLAQAHRIAGEVAQTLAPAEQELFRLYYQEELTVQAITRRLALAGEPVGEKTVQNKVTRVAKALAVGFQAYLLVHNDRTLCTRLTAIIGQYAKGFSTALRDHTVKHVRNCADCGSCAKCVTCRVKDVLKISECSTAAGCQSCHVCGRENAALQAEWAPALVVVLFAGQIRDSVIRALNVAWAAAAAVALQSPPPPPPPPAANLPGPPSAGRALRRQGAKAAAAAIATAAVAVGAMVWTRPDAPQLAPAAATMPTIAYATDRTVQFRTGSDKSTVVAQVPPGSTVTDLVWSPDRSRLGWLARPAEGANSTLHLSNVKTGGTQNWECTGCAGLAFHNGRLVTVKDSSTLMAHPLAGGAPAPLKLEGMLFDPAESDLDVHLLGTTSAGGELLVFTIEHNTGSDDANRLYRVAANNYVASVVDDAITQVPGGDAAPGEHAAVNRDGTILAYAGNSPGTDTCIPSDTVTVINLDTGKQTTTRLPDSPERPLRINSIWIDPQNNVQASAFAQPGATCSAPATGTDQRTKPAVYSLSNGKWTKTPQSAVNGGAAERGWNAYRAGDVGMNDYRAPASRLVATDNKGATVELADAATAFAWAPSGPAPSPVLGTLWGPNQKGYGLSKPTMFYNGGSPSGIVRNVKWISWGKTQATGTGESLYVTGDRSVAESPWEPASVVAFDLGDCQGVRTYRKISSFHPGHGEKFDPTVFIDVCTGEYS</sequence>
<dbReference type="InterPro" id="IPR013325">
    <property type="entry name" value="RNA_pol_sigma_r2"/>
</dbReference>
<keyword evidence="3" id="KW-0238">DNA-binding</keyword>
<evidence type="ECO:0000313" key="7">
    <source>
        <dbReference type="Proteomes" id="UP001595993"/>
    </source>
</evidence>
<evidence type="ECO:0000313" key="6">
    <source>
        <dbReference type="EMBL" id="MFC4611320.1"/>
    </source>
</evidence>
<dbReference type="InterPro" id="IPR039425">
    <property type="entry name" value="RNA_pol_sigma-70-like"/>
</dbReference>
<organism evidence="6 7">
    <name type="scientific">Streptomyces maoxianensis</name>
    <dbReference type="NCBI Taxonomy" id="1459942"/>
    <lineage>
        <taxon>Bacteria</taxon>
        <taxon>Bacillati</taxon>
        <taxon>Actinomycetota</taxon>
        <taxon>Actinomycetes</taxon>
        <taxon>Kitasatosporales</taxon>
        <taxon>Streptomycetaceae</taxon>
        <taxon>Streptomyces</taxon>
    </lineage>
</organism>
<dbReference type="Proteomes" id="UP001595993">
    <property type="component" value="Unassembled WGS sequence"/>
</dbReference>
<dbReference type="SUPFAM" id="SSF88946">
    <property type="entry name" value="Sigma2 domain of RNA polymerase sigma factors"/>
    <property type="match status" value="1"/>
</dbReference>
<keyword evidence="7" id="KW-1185">Reference proteome</keyword>
<keyword evidence="1" id="KW-0805">Transcription regulation</keyword>
<feature type="compositionally biased region" description="Pro residues" evidence="5">
    <location>
        <begin position="332"/>
        <end position="347"/>
    </location>
</feature>